<evidence type="ECO:0000256" key="4">
    <source>
        <dbReference type="ARBA" id="ARBA00022475"/>
    </source>
</evidence>
<organism evidence="13 14">
    <name type="scientific">Bodo saltans</name>
    <name type="common">Flagellated protozoan</name>
    <dbReference type="NCBI Taxonomy" id="75058"/>
    <lineage>
        <taxon>Eukaryota</taxon>
        <taxon>Discoba</taxon>
        <taxon>Euglenozoa</taxon>
        <taxon>Kinetoplastea</taxon>
        <taxon>Metakinetoplastina</taxon>
        <taxon>Eubodonida</taxon>
        <taxon>Bodonidae</taxon>
        <taxon>Bodo</taxon>
    </lineage>
</organism>
<dbReference type="EMBL" id="CYKH01000921">
    <property type="protein sequence ID" value="CUG65772.1"/>
    <property type="molecule type" value="Genomic_DNA"/>
</dbReference>
<keyword evidence="14" id="KW-1185">Reference proteome</keyword>
<dbReference type="GO" id="GO:0035869">
    <property type="term" value="C:ciliary transition zone"/>
    <property type="evidence" value="ECO:0007669"/>
    <property type="project" value="TreeGrafter"/>
</dbReference>
<feature type="transmembrane region" description="Helical" evidence="12">
    <location>
        <begin position="28"/>
        <end position="53"/>
    </location>
</feature>
<keyword evidence="9" id="KW-0325">Glycoprotein</keyword>
<proteinExistence type="inferred from homology"/>
<evidence type="ECO:0000256" key="5">
    <source>
        <dbReference type="ARBA" id="ARBA00022692"/>
    </source>
</evidence>
<comment type="similarity">
    <text evidence="2">Belongs to the TMEM231 family.</text>
</comment>
<evidence type="ECO:0000313" key="13">
    <source>
        <dbReference type="EMBL" id="CUG65772.1"/>
    </source>
</evidence>
<sequence>MSVNLSNPTVYEEPLRIRYRANSIGARICEIVGLLTVLIIPFVICLAMGNFWLEYNVLTEDPQITFTERCLLRYTTISGAERVWACSDSLNQELQGDPRYVVPFISVYEDDHDADGKIDMFTFFFQVPLGPGGDSVTPSTDGIQSFEFLPEFDVRIWNYILHMQFKSAPLISLHLSAAGTSQRRVSVVQGELRYEETSLPVADDYHRYDRVYTSSLFDADVTDVSQATDVTKLAALYALQNQSIAFRHRTSSFGDASLIPPMGPRAVVDLDSAEMATVILKLRVVEAEVSYRPGYGEILKWAWVQYFTVAYVIYWFVQWARWLFVKQALINTIAVWEGKNTH</sequence>
<evidence type="ECO:0000256" key="10">
    <source>
        <dbReference type="ARBA" id="ARBA00023273"/>
    </source>
</evidence>
<dbReference type="Proteomes" id="UP000051952">
    <property type="component" value="Unassembled WGS sequence"/>
</dbReference>
<evidence type="ECO:0000256" key="12">
    <source>
        <dbReference type="SAM" id="Phobius"/>
    </source>
</evidence>
<keyword evidence="5 12" id="KW-0812">Transmembrane</keyword>
<keyword evidence="6 12" id="KW-1133">Transmembrane helix</keyword>
<keyword evidence="8 12" id="KW-0472">Membrane</keyword>
<dbReference type="InterPro" id="IPR019306">
    <property type="entry name" value="TMEM231"/>
</dbReference>
<evidence type="ECO:0000256" key="9">
    <source>
        <dbReference type="ARBA" id="ARBA00023180"/>
    </source>
</evidence>
<keyword evidence="10" id="KW-0966">Cell projection</keyword>
<dbReference type="Pfam" id="PF10149">
    <property type="entry name" value="TM231"/>
    <property type="match status" value="1"/>
</dbReference>
<comment type="function">
    <text evidence="11">Transmembrane component of the tectonic-like complex, a complex localized at the transition zone of primary cilia and acting as a barrier that prevents diffusion of transmembrane proteins between the cilia and plasma membranes. Required for ciliogenesis and sonic hedgehog/SHH signaling.</text>
</comment>
<dbReference type="AlphaFoldDB" id="A0A0S4J387"/>
<dbReference type="OrthoDB" id="426438at2759"/>
<protein>
    <recommendedName>
        <fullName evidence="3">Transmembrane protein 231</fullName>
    </recommendedName>
</protein>
<gene>
    <name evidence="13" type="ORF">BSAL_82680</name>
</gene>
<evidence type="ECO:0000256" key="6">
    <source>
        <dbReference type="ARBA" id="ARBA00022989"/>
    </source>
</evidence>
<accession>A0A0S4J387</accession>
<name>A0A0S4J387_BODSA</name>
<keyword evidence="4" id="KW-1003">Cell membrane</keyword>
<dbReference type="PANTHER" id="PTHR14605:SF1">
    <property type="entry name" value="TRANSMEMBRANE PROTEIN 231"/>
    <property type="match status" value="1"/>
</dbReference>
<reference evidence="14" key="1">
    <citation type="submission" date="2015-09" db="EMBL/GenBank/DDBJ databases">
        <authorList>
            <consortium name="Pathogen Informatics"/>
        </authorList>
    </citation>
    <scope>NUCLEOTIDE SEQUENCE [LARGE SCALE GENOMIC DNA]</scope>
    <source>
        <strain evidence="14">Lake Konstanz</strain>
    </source>
</reference>
<feature type="transmembrane region" description="Helical" evidence="12">
    <location>
        <begin position="298"/>
        <end position="317"/>
    </location>
</feature>
<dbReference type="GO" id="GO:0060271">
    <property type="term" value="P:cilium assembly"/>
    <property type="evidence" value="ECO:0007669"/>
    <property type="project" value="TreeGrafter"/>
</dbReference>
<dbReference type="GO" id="GO:0032880">
    <property type="term" value="P:regulation of protein localization"/>
    <property type="evidence" value="ECO:0007669"/>
    <property type="project" value="TreeGrafter"/>
</dbReference>
<evidence type="ECO:0000256" key="11">
    <source>
        <dbReference type="ARBA" id="ARBA00024803"/>
    </source>
</evidence>
<dbReference type="OMA" id="TFTGRCA"/>
<evidence type="ECO:0000313" key="14">
    <source>
        <dbReference type="Proteomes" id="UP000051952"/>
    </source>
</evidence>
<dbReference type="PANTHER" id="PTHR14605">
    <property type="entry name" value="CHST5 PROTEIN"/>
    <property type="match status" value="1"/>
</dbReference>
<dbReference type="GO" id="GO:0060170">
    <property type="term" value="C:ciliary membrane"/>
    <property type="evidence" value="ECO:0007669"/>
    <property type="project" value="UniProtKB-SubCell"/>
</dbReference>
<evidence type="ECO:0000256" key="2">
    <source>
        <dbReference type="ARBA" id="ARBA00009082"/>
    </source>
</evidence>
<keyword evidence="7" id="KW-0969">Cilium</keyword>
<evidence type="ECO:0000256" key="7">
    <source>
        <dbReference type="ARBA" id="ARBA00023069"/>
    </source>
</evidence>
<evidence type="ECO:0000256" key="3">
    <source>
        <dbReference type="ARBA" id="ARBA00015087"/>
    </source>
</evidence>
<comment type="subcellular location">
    <subcellularLocation>
        <location evidence="1">Cell projection</location>
        <location evidence="1">Cilium membrane</location>
        <topology evidence="1">Multi-pass membrane protein</topology>
    </subcellularLocation>
</comment>
<evidence type="ECO:0000256" key="1">
    <source>
        <dbReference type="ARBA" id="ARBA00004272"/>
    </source>
</evidence>
<evidence type="ECO:0000256" key="8">
    <source>
        <dbReference type="ARBA" id="ARBA00023136"/>
    </source>
</evidence>
<dbReference type="VEuPathDB" id="TriTrypDB:BSAL_82680"/>